<dbReference type="GO" id="GO:0020037">
    <property type="term" value="F:heme binding"/>
    <property type="evidence" value="ECO:0007669"/>
    <property type="project" value="TreeGrafter"/>
</dbReference>
<dbReference type="InterPro" id="IPR016174">
    <property type="entry name" value="Di-haem_cyt_TM"/>
</dbReference>
<dbReference type="AlphaFoldDB" id="A0A5Q2QCI7"/>
<dbReference type="Gene3D" id="1.20.950.20">
    <property type="entry name" value="Transmembrane di-heme cytochromes, Chain C"/>
    <property type="match status" value="1"/>
</dbReference>
<keyword evidence="3 6" id="KW-0812">Transmembrane</keyword>
<keyword evidence="5 6" id="KW-0472">Membrane</keyword>
<reference evidence="8 9" key="1">
    <citation type="submission" date="2019-11" db="EMBL/GenBank/DDBJ databases">
        <authorList>
            <person name="Khan S.A."/>
            <person name="Jeon C.O."/>
            <person name="Chun B.H."/>
        </authorList>
    </citation>
    <scope>NUCLEOTIDE SEQUENCE [LARGE SCALE GENOMIC DNA]</scope>
    <source>
        <strain evidence="8 9">IMCC 1097</strain>
    </source>
</reference>
<evidence type="ECO:0000256" key="4">
    <source>
        <dbReference type="ARBA" id="ARBA00022989"/>
    </source>
</evidence>
<dbReference type="Pfam" id="PF01292">
    <property type="entry name" value="Ni_hydr_CYTB"/>
    <property type="match status" value="1"/>
</dbReference>
<dbReference type="RefSeq" id="WP_153714516.1">
    <property type="nucleotide sequence ID" value="NZ_CP045871.1"/>
</dbReference>
<feature type="transmembrane region" description="Helical" evidence="6">
    <location>
        <begin position="6"/>
        <end position="23"/>
    </location>
</feature>
<dbReference type="PANTHER" id="PTHR30485">
    <property type="entry name" value="NI/FE-HYDROGENASE 1 B-TYPE CYTOCHROME SUBUNIT"/>
    <property type="match status" value="1"/>
</dbReference>
<dbReference type="GO" id="GO:0005886">
    <property type="term" value="C:plasma membrane"/>
    <property type="evidence" value="ECO:0007669"/>
    <property type="project" value="UniProtKB-SubCell"/>
</dbReference>
<evidence type="ECO:0000313" key="8">
    <source>
        <dbReference type="EMBL" id="QGG81013.1"/>
    </source>
</evidence>
<dbReference type="GO" id="GO:0009055">
    <property type="term" value="F:electron transfer activity"/>
    <property type="evidence" value="ECO:0007669"/>
    <property type="project" value="InterPro"/>
</dbReference>
<evidence type="ECO:0000256" key="3">
    <source>
        <dbReference type="ARBA" id="ARBA00022692"/>
    </source>
</evidence>
<dbReference type="PANTHER" id="PTHR30485:SF2">
    <property type="entry name" value="BLL0597 PROTEIN"/>
    <property type="match status" value="1"/>
</dbReference>
<feature type="domain" description="Cytochrome b561 bacterial/Ni-hydrogenase" evidence="7">
    <location>
        <begin position="2"/>
        <end position="176"/>
    </location>
</feature>
<name>A0A5Q2QCI7_9GAMM</name>
<evidence type="ECO:0000313" key="9">
    <source>
        <dbReference type="Proteomes" id="UP000388235"/>
    </source>
</evidence>
<gene>
    <name evidence="8" type="ORF">GH975_10715</name>
</gene>
<evidence type="ECO:0000259" key="7">
    <source>
        <dbReference type="Pfam" id="PF01292"/>
    </source>
</evidence>
<dbReference type="SUPFAM" id="SSF81342">
    <property type="entry name" value="Transmembrane di-heme cytochromes"/>
    <property type="match status" value="1"/>
</dbReference>
<dbReference type="GO" id="GO:0022904">
    <property type="term" value="P:respiratory electron transport chain"/>
    <property type="evidence" value="ECO:0007669"/>
    <property type="project" value="InterPro"/>
</dbReference>
<protein>
    <recommendedName>
        <fullName evidence="7">Cytochrome b561 bacterial/Ni-hydrogenase domain-containing protein</fullName>
    </recommendedName>
</protein>
<dbReference type="EMBL" id="CP045871">
    <property type="protein sequence ID" value="QGG81013.1"/>
    <property type="molecule type" value="Genomic_DNA"/>
</dbReference>
<dbReference type="Proteomes" id="UP000388235">
    <property type="component" value="Chromosome"/>
</dbReference>
<sequence length="215" mass="23866">MVWDIWVRMGHWLVVLLIGFQVYSGEDMALRDRHAWAGIALLVWVVFRIGWGFWGTRHARFADFVGSPRRIIESFKKLGRRQHEAVPGHTHAGGAGVIVLMALIALMAVTGLFASDDLMFDGPLSHFVGSANSSLITQVHHITSKVLILTVLGHVLAIFWHQRLMKEPLIQGMIHGRKAGGHERFGTAVLVRGGLWLLLATLVVVAGLMRVGQFQ</sequence>
<evidence type="ECO:0000256" key="5">
    <source>
        <dbReference type="ARBA" id="ARBA00023136"/>
    </source>
</evidence>
<comment type="subcellular location">
    <subcellularLocation>
        <location evidence="1">Cell membrane</location>
        <topology evidence="1">Multi-pass membrane protein</topology>
    </subcellularLocation>
</comment>
<keyword evidence="2" id="KW-1003">Cell membrane</keyword>
<evidence type="ECO:0000256" key="6">
    <source>
        <dbReference type="SAM" id="Phobius"/>
    </source>
</evidence>
<dbReference type="OrthoDB" id="196472at2"/>
<organism evidence="8 9">
    <name type="scientific">Litorivicinus lipolyticus</name>
    <dbReference type="NCBI Taxonomy" id="418701"/>
    <lineage>
        <taxon>Bacteria</taxon>
        <taxon>Pseudomonadati</taxon>
        <taxon>Pseudomonadota</taxon>
        <taxon>Gammaproteobacteria</taxon>
        <taxon>Oceanospirillales</taxon>
        <taxon>Litorivicinaceae</taxon>
        <taxon>Litorivicinus</taxon>
    </lineage>
</organism>
<feature type="transmembrane region" description="Helical" evidence="6">
    <location>
        <begin position="92"/>
        <end position="114"/>
    </location>
</feature>
<accession>A0A5Q2QCI7</accession>
<dbReference type="InterPro" id="IPR051542">
    <property type="entry name" value="Hydrogenase_cytochrome"/>
</dbReference>
<feature type="transmembrane region" description="Helical" evidence="6">
    <location>
        <begin position="185"/>
        <end position="209"/>
    </location>
</feature>
<evidence type="ECO:0000256" key="2">
    <source>
        <dbReference type="ARBA" id="ARBA00022475"/>
    </source>
</evidence>
<dbReference type="InterPro" id="IPR011577">
    <property type="entry name" value="Cyt_b561_bac/Ni-Hgenase"/>
</dbReference>
<keyword evidence="9" id="KW-1185">Reference proteome</keyword>
<feature type="transmembrane region" description="Helical" evidence="6">
    <location>
        <begin position="35"/>
        <end position="54"/>
    </location>
</feature>
<evidence type="ECO:0000256" key="1">
    <source>
        <dbReference type="ARBA" id="ARBA00004651"/>
    </source>
</evidence>
<dbReference type="KEGG" id="llp:GH975_10715"/>
<keyword evidence="4 6" id="KW-1133">Transmembrane helix</keyword>
<proteinExistence type="predicted"/>